<name>A0A3M6TXT9_POCDA</name>
<dbReference type="AlphaFoldDB" id="A0A3M6TXT9"/>
<dbReference type="Proteomes" id="UP000275408">
    <property type="component" value="Unassembled WGS sequence"/>
</dbReference>
<reference evidence="4 5" key="1">
    <citation type="journal article" date="2018" name="Sci. Rep.">
        <title>Comparative analysis of the Pocillopora damicornis genome highlights role of immune system in coral evolution.</title>
        <authorList>
            <person name="Cunning R."/>
            <person name="Bay R.A."/>
            <person name="Gillette P."/>
            <person name="Baker A.C."/>
            <person name="Traylor-Knowles N."/>
        </authorList>
    </citation>
    <scope>NUCLEOTIDE SEQUENCE [LARGE SCALE GENOMIC DNA]</scope>
    <source>
        <strain evidence="4">RSMAS</strain>
        <tissue evidence="4">Whole animal</tissue>
    </source>
</reference>
<dbReference type="STRING" id="46731.A0A3M6TXT9"/>
<keyword evidence="5" id="KW-1185">Reference proteome</keyword>
<organism evidence="4 5">
    <name type="scientific">Pocillopora damicornis</name>
    <name type="common">Cauliflower coral</name>
    <name type="synonym">Millepora damicornis</name>
    <dbReference type="NCBI Taxonomy" id="46731"/>
    <lineage>
        <taxon>Eukaryota</taxon>
        <taxon>Metazoa</taxon>
        <taxon>Cnidaria</taxon>
        <taxon>Anthozoa</taxon>
        <taxon>Hexacorallia</taxon>
        <taxon>Scleractinia</taxon>
        <taxon>Astrocoeniina</taxon>
        <taxon>Pocilloporidae</taxon>
        <taxon>Pocillopora</taxon>
    </lineage>
</organism>
<dbReference type="InterPro" id="IPR029426">
    <property type="entry name" value="FAM86_N"/>
</dbReference>
<evidence type="ECO:0000256" key="1">
    <source>
        <dbReference type="ARBA" id="ARBA00005511"/>
    </source>
</evidence>
<comment type="caution">
    <text evidence="4">The sequence shown here is derived from an EMBL/GenBank/DDBJ whole genome shotgun (WGS) entry which is preliminary data.</text>
</comment>
<dbReference type="Pfam" id="PF10294">
    <property type="entry name" value="Methyltransf_16"/>
    <property type="match status" value="2"/>
</dbReference>
<evidence type="ECO:0000256" key="2">
    <source>
        <dbReference type="ARBA" id="ARBA00022679"/>
    </source>
</evidence>
<feature type="domain" description="FAM86 N-terminal" evidence="3">
    <location>
        <begin position="13"/>
        <end position="93"/>
    </location>
</feature>
<accession>A0A3M6TXT9</accession>
<evidence type="ECO:0000313" key="4">
    <source>
        <dbReference type="EMBL" id="RMX46253.1"/>
    </source>
</evidence>
<dbReference type="InterPro" id="IPR019410">
    <property type="entry name" value="Methyltransf_16"/>
</dbReference>
<gene>
    <name evidence="4" type="ORF">pdam_00000536</name>
</gene>
<keyword evidence="2" id="KW-0808">Transferase</keyword>
<dbReference type="OrthoDB" id="194386at2759"/>
<proteinExistence type="inferred from homology"/>
<protein>
    <recommendedName>
        <fullName evidence="3">FAM86 N-terminal domain-containing protein</fullName>
    </recommendedName>
</protein>
<dbReference type="GO" id="GO:0032991">
    <property type="term" value="C:protein-containing complex"/>
    <property type="evidence" value="ECO:0007669"/>
    <property type="project" value="TreeGrafter"/>
</dbReference>
<dbReference type="PANTHER" id="PTHR14614">
    <property type="entry name" value="HEPATOCELLULAR CARCINOMA-ASSOCIATED ANTIGEN"/>
    <property type="match status" value="1"/>
</dbReference>
<dbReference type="EMBL" id="RCHS01002704">
    <property type="protein sequence ID" value="RMX46253.1"/>
    <property type="molecule type" value="Genomic_DNA"/>
</dbReference>
<sequence length="441" mass="50045">MADGFSLLNLDVIQKQYLQMAPLKLFLWKALEQASLDLEKQRKILCMTYFFTAESSYAPSVSYQRLFLKRMLKLCEDRCIKIADELYEAYGDVCGKAEHLDNKCFKTYVLPCGALLTLEETQQFISKGTTGLSTWMAGEYLAEWALENPSLFQDRSIIELGCGTGLTGLSICSMSSPSQYIFSDCHNEVFKALQSNLELNGFVISQADSELPYLNNKRTCESHTESDMHKHWKGLALRNQDNHGYSHHRDITSQQDSGVTTSKTPDMEITLHKFDKTPQCMACLSDYSESEDIHDLSSCASDFIACYSRHPSSQIRHLIEDCANHSWDTQVDICKLDWTTLKKSDLRRFSTGIILAADVIYDSELTPALVRTLHLLLSTGGDKRGKPVAFIASTIRNLQTYELFLNCLYEHDISCSEVTKPANQVFYYDQSCEIKIIKLEV</sequence>
<dbReference type="Pfam" id="PF14904">
    <property type="entry name" value="FAM86"/>
    <property type="match status" value="1"/>
</dbReference>
<evidence type="ECO:0000313" key="5">
    <source>
        <dbReference type="Proteomes" id="UP000275408"/>
    </source>
</evidence>
<dbReference type="Gene3D" id="3.40.50.150">
    <property type="entry name" value="Vaccinia Virus protein VP39"/>
    <property type="match status" value="1"/>
</dbReference>
<dbReference type="GO" id="GO:0016740">
    <property type="term" value="F:transferase activity"/>
    <property type="evidence" value="ECO:0007669"/>
    <property type="project" value="UniProtKB-KW"/>
</dbReference>
<dbReference type="OMA" id="YEAYTDL"/>
<dbReference type="InterPro" id="IPR029063">
    <property type="entry name" value="SAM-dependent_MTases_sf"/>
</dbReference>
<dbReference type="SUPFAM" id="SSF53335">
    <property type="entry name" value="S-adenosyl-L-methionine-dependent methyltransferases"/>
    <property type="match status" value="1"/>
</dbReference>
<dbReference type="PANTHER" id="PTHR14614:SF130">
    <property type="entry name" value="PROTEIN-LYSINE N-METHYLTRANSFERASE EEF2KMT"/>
    <property type="match status" value="1"/>
</dbReference>
<comment type="similarity">
    <text evidence="1">Belongs to the class I-like SAM-binding methyltransferase superfamily. EEF2KMT family.</text>
</comment>
<evidence type="ECO:0000259" key="3">
    <source>
        <dbReference type="Pfam" id="PF14904"/>
    </source>
</evidence>